<keyword evidence="2" id="KW-1185">Reference proteome</keyword>
<gene>
    <name evidence="1" type="ORF">PBY51_016627</name>
</gene>
<dbReference type="Proteomes" id="UP001346869">
    <property type="component" value="Unassembled WGS sequence"/>
</dbReference>
<dbReference type="EMBL" id="JAUZQC010000026">
    <property type="protein sequence ID" value="KAK5847505.1"/>
    <property type="molecule type" value="Genomic_DNA"/>
</dbReference>
<evidence type="ECO:0000313" key="2">
    <source>
        <dbReference type="Proteomes" id="UP001346869"/>
    </source>
</evidence>
<protein>
    <submittedName>
        <fullName evidence="1">Uncharacterized protein</fullName>
    </submittedName>
</protein>
<comment type="caution">
    <text evidence="1">The sequence shown here is derived from an EMBL/GenBank/DDBJ whole genome shotgun (WGS) entry which is preliminary data.</text>
</comment>
<reference evidence="1 2" key="2">
    <citation type="journal article" date="2023" name="Mol. Biol. Evol.">
        <title>Genomics of Secondarily Temperate Adaptation in the Only Non-Antarctic Icefish.</title>
        <authorList>
            <person name="Rivera-Colon A.G."/>
            <person name="Rayamajhi N."/>
            <person name="Minhas B.F."/>
            <person name="Madrigal G."/>
            <person name="Bilyk K.T."/>
            <person name="Yoon V."/>
            <person name="Hune M."/>
            <person name="Gregory S."/>
            <person name="Cheng C.H.C."/>
            <person name="Catchen J.M."/>
        </authorList>
    </citation>
    <scope>NUCLEOTIDE SEQUENCE [LARGE SCALE GENOMIC DNA]</scope>
    <source>
        <strain evidence="1">JMC-PN-2008</strain>
    </source>
</reference>
<accession>A0AAN7WKQ5</accession>
<name>A0AAN7WKQ5_ELEMC</name>
<evidence type="ECO:0000313" key="1">
    <source>
        <dbReference type="EMBL" id="KAK5847505.1"/>
    </source>
</evidence>
<reference evidence="1 2" key="1">
    <citation type="journal article" date="2023" name="Genes (Basel)">
        <title>Chromosome-Level Genome Assembly and Circadian Gene Repertoire of the Patagonia Blennie Eleginops maclovinus-The Closest Ancestral Proxy of Antarctic Cryonotothenioids.</title>
        <authorList>
            <person name="Cheng C.C."/>
            <person name="Rivera-Colon A.G."/>
            <person name="Minhas B.F."/>
            <person name="Wilson L."/>
            <person name="Rayamajhi N."/>
            <person name="Vargas-Chacoff L."/>
            <person name="Catchen J.M."/>
        </authorList>
    </citation>
    <scope>NUCLEOTIDE SEQUENCE [LARGE SCALE GENOMIC DNA]</scope>
    <source>
        <strain evidence="1">JMC-PN-2008</strain>
    </source>
</reference>
<sequence>MRYESASLQPICSQPPPVFLALKSLRLPHSFPVSQDSCHVSPQPTMAGARMKDWRAAVMCRPTKCTCAPWL</sequence>
<organism evidence="1 2">
    <name type="scientific">Eleginops maclovinus</name>
    <name type="common">Patagonian blennie</name>
    <name type="synonym">Eleginus maclovinus</name>
    <dbReference type="NCBI Taxonomy" id="56733"/>
    <lineage>
        <taxon>Eukaryota</taxon>
        <taxon>Metazoa</taxon>
        <taxon>Chordata</taxon>
        <taxon>Craniata</taxon>
        <taxon>Vertebrata</taxon>
        <taxon>Euteleostomi</taxon>
        <taxon>Actinopterygii</taxon>
        <taxon>Neopterygii</taxon>
        <taxon>Teleostei</taxon>
        <taxon>Neoteleostei</taxon>
        <taxon>Acanthomorphata</taxon>
        <taxon>Eupercaria</taxon>
        <taxon>Perciformes</taxon>
        <taxon>Notothenioidei</taxon>
        <taxon>Eleginopidae</taxon>
        <taxon>Eleginops</taxon>
    </lineage>
</organism>
<dbReference type="AlphaFoldDB" id="A0AAN7WKQ5"/>
<proteinExistence type="predicted"/>